<accession>A0A559JAG0</accession>
<keyword evidence="9" id="KW-1185">Reference proteome</keyword>
<organism evidence="8 9">
    <name type="scientific">Cohnella terricola</name>
    <dbReference type="NCBI Taxonomy" id="1289167"/>
    <lineage>
        <taxon>Bacteria</taxon>
        <taxon>Bacillati</taxon>
        <taxon>Bacillota</taxon>
        <taxon>Bacilli</taxon>
        <taxon>Bacillales</taxon>
        <taxon>Paenibacillaceae</taxon>
        <taxon>Cohnella</taxon>
    </lineage>
</organism>
<feature type="transmembrane region" description="Helical" evidence="6">
    <location>
        <begin position="227"/>
        <end position="250"/>
    </location>
</feature>
<evidence type="ECO:0000256" key="1">
    <source>
        <dbReference type="ARBA" id="ARBA00004651"/>
    </source>
</evidence>
<dbReference type="OrthoDB" id="1864035at2"/>
<sequence length="376" mass="40827">MNVYNIALREIKSSLREPRTMLFMLAFPIVLMLILGTALSNVFSNFTPVDNIRLLYSNESGQPQLTQYWESFSQEMGRQGIDIAPIASGQVGREQVREGQYTAYVELKADGMQLYGSSKQSIESNIAQGMLTAFADRYNLAAAAFRSDPSKAEAILANAGAVTGGEFIRETSLNPNKSPGSIDYYAIAMTTMIALYAAISGSYLFRGERTRHTAIRLMAAPIAKGELFAGKVIGCTLINFLSVLVVVLFSKFVFQADWGSHYGIVFLVLGTEVVLAVSLGLGVGYLVQGESPRAVVMIFTQIASFVGGAYFPVESDGSFMGVLTYLSPLRWANTALIGAIYTDDMSAAWQTIGLNVGIAAAFLLISIVIMRKREVL</sequence>
<feature type="transmembrane region" description="Helical" evidence="6">
    <location>
        <begin position="352"/>
        <end position="370"/>
    </location>
</feature>
<feature type="transmembrane region" description="Helical" evidence="6">
    <location>
        <begin position="294"/>
        <end position="313"/>
    </location>
</feature>
<evidence type="ECO:0000256" key="5">
    <source>
        <dbReference type="ARBA" id="ARBA00023136"/>
    </source>
</evidence>
<evidence type="ECO:0000256" key="3">
    <source>
        <dbReference type="ARBA" id="ARBA00022692"/>
    </source>
</evidence>
<dbReference type="EMBL" id="VNJJ01000014">
    <property type="protein sequence ID" value="TVX96843.1"/>
    <property type="molecule type" value="Genomic_DNA"/>
</dbReference>
<dbReference type="Pfam" id="PF12698">
    <property type="entry name" value="ABC2_membrane_3"/>
    <property type="match status" value="1"/>
</dbReference>
<name>A0A559JAG0_9BACL</name>
<keyword evidence="5 6" id="KW-0472">Membrane</keyword>
<proteinExistence type="predicted"/>
<evidence type="ECO:0000313" key="8">
    <source>
        <dbReference type="EMBL" id="TVX96843.1"/>
    </source>
</evidence>
<evidence type="ECO:0000256" key="2">
    <source>
        <dbReference type="ARBA" id="ARBA00022475"/>
    </source>
</evidence>
<dbReference type="GO" id="GO:0005886">
    <property type="term" value="C:plasma membrane"/>
    <property type="evidence" value="ECO:0007669"/>
    <property type="project" value="UniProtKB-SubCell"/>
</dbReference>
<feature type="domain" description="ABC-2 type transporter transmembrane" evidence="7">
    <location>
        <begin position="20"/>
        <end position="367"/>
    </location>
</feature>
<feature type="transmembrane region" description="Helical" evidence="6">
    <location>
        <begin position="21"/>
        <end position="43"/>
    </location>
</feature>
<feature type="transmembrane region" description="Helical" evidence="6">
    <location>
        <begin position="184"/>
        <end position="206"/>
    </location>
</feature>
<evidence type="ECO:0000256" key="4">
    <source>
        <dbReference type="ARBA" id="ARBA00022989"/>
    </source>
</evidence>
<protein>
    <submittedName>
        <fullName evidence="8">ABC transporter permease</fullName>
    </submittedName>
</protein>
<reference evidence="8 9" key="1">
    <citation type="submission" date="2019-07" db="EMBL/GenBank/DDBJ databases">
        <authorList>
            <person name="Kim J."/>
        </authorList>
    </citation>
    <scope>NUCLEOTIDE SEQUENCE [LARGE SCALE GENOMIC DNA]</scope>
    <source>
        <strain evidence="8 9">G13</strain>
    </source>
</reference>
<dbReference type="PANTHER" id="PTHR30294:SF48">
    <property type="entry name" value="LINEARMYCIN RESISTANCE PERMEASE PROTEIN LNRM"/>
    <property type="match status" value="1"/>
</dbReference>
<keyword evidence="3 6" id="KW-0812">Transmembrane</keyword>
<evidence type="ECO:0000313" key="9">
    <source>
        <dbReference type="Proteomes" id="UP000316330"/>
    </source>
</evidence>
<dbReference type="PANTHER" id="PTHR30294">
    <property type="entry name" value="MEMBRANE COMPONENT OF ABC TRANSPORTER YHHJ-RELATED"/>
    <property type="match status" value="1"/>
</dbReference>
<dbReference type="InterPro" id="IPR051449">
    <property type="entry name" value="ABC-2_transporter_component"/>
</dbReference>
<dbReference type="AlphaFoldDB" id="A0A559JAG0"/>
<comment type="subcellular location">
    <subcellularLocation>
        <location evidence="1">Cell membrane</location>
        <topology evidence="1">Multi-pass membrane protein</topology>
    </subcellularLocation>
</comment>
<comment type="caution">
    <text evidence="8">The sequence shown here is derived from an EMBL/GenBank/DDBJ whole genome shotgun (WGS) entry which is preliminary data.</text>
</comment>
<dbReference type="GO" id="GO:0140359">
    <property type="term" value="F:ABC-type transporter activity"/>
    <property type="evidence" value="ECO:0007669"/>
    <property type="project" value="InterPro"/>
</dbReference>
<feature type="transmembrane region" description="Helical" evidence="6">
    <location>
        <begin position="262"/>
        <end position="287"/>
    </location>
</feature>
<evidence type="ECO:0000256" key="6">
    <source>
        <dbReference type="SAM" id="Phobius"/>
    </source>
</evidence>
<keyword evidence="4 6" id="KW-1133">Transmembrane helix</keyword>
<dbReference type="InterPro" id="IPR013525">
    <property type="entry name" value="ABC2_TM"/>
</dbReference>
<evidence type="ECO:0000259" key="7">
    <source>
        <dbReference type="Pfam" id="PF12698"/>
    </source>
</evidence>
<keyword evidence="2" id="KW-1003">Cell membrane</keyword>
<gene>
    <name evidence="8" type="ORF">FPZ45_19780</name>
</gene>
<dbReference type="RefSeq" id="WP_144705712.1">
    <property type="nucleotide sequence ID" value="NZ_VNJJ01000014.1"/>
</dbReference>
<dbReference type="Proteomes" id="UP000316330">
    <property type="component" value="Unassembled WGS sequence"/>
</dbReference>